<feature type="domain" description="N-acetyltransferase" evidence="1">
    <location>
        <begin position="8"/>
        <end position="149"/>
    </location>
</feature>
<dbReference type="Pfam" id="PF00583">
    <property type="entry name" value="Acetyltransf_1"/>
    <property type="match status" value="1"/>
</dbReference>
<dbReference type="InterPro" id="IPR016181">
    <property type="entry name" value="Acyl_CoA_acyltransferase"/>
</dbReference>
<dbReference type="GO" id="GO:0016747">
    <property type="term" value="F:acyltransferase activity, transferring groups other than amino-acyl groups"/>
    <property type="evidence" value="ECO:0007669"/>
    <property type="project" value="InterPro"/>
</dbReference>
<dbReference type="CDD" id="cd04301">
    <property type="entry name" value="NAT_SF"/>
    <property type="match status" value="1"/>
</dbReference>
<accession>A0AAP2DRJ9</accession>
<sequence>METVLNLVDILPFAEPDRSVLQKLYLQVRQASFIWLDTSRFKLGAFDDDTKDELILVAKIGNKIVGFISAWIPDNFIHHLYVDNQYQHNGIGTKLLKEMVCRLQYPITLKCLKSNVSAIKFYERNQWHAKSEAVSEDGPYILFELSGSS</sequence>
<keyword evidence="3" id="KW-1185">Reference proteome</keyword>
<reference evidence="2 3" key="1">
    <citation type="submission" date="2021-05" db="EMBL/GenBank/DDBJ databases">
        <title>A Polyphasic approach of four new species of the genus Ohtaekwangia: Ohtaekwangia histidinii sp. nov., Ohtaekwangia cretensis sp. nov., Ohtaekwangia indiensis sp. nov., Ohtaekwangia reichenbachii sp. nov. from diverse environment.</title>
        <authorList>
            <person name="Octaviana S."/>
        </authorList>
    </citation>
    <scope>NUCLEOTIDE SEQUENCE [LARGE SCALE GENOMIC DNA]</scope>
    <source>
        <strain evidence="2 3">PWU4</strain>
    </source>
</reference>
<dbReference type="Proteomes" id="UP001319200">
    <property type="component" value="Unassembled WGS sequence"/>
</dbReference>
<dbReference type="EMBL" id="JAHESF010000060">
    <property type="protein sequence ID" value="MBT1701193.1"/>
    <property type="molecule type" value="Genomic_DNA"/>
</dbReference>
<keyword evidence="2" id="KW-0012">Acyltransferase</keyword>
<comment type="caution">
    <text evidence="2">The sequence shown here is derived from an EMBL/GenBank/DDBJ whole genome shotgun (WGS) entry which is preliminary data.</text>
</comment>
<keyword evidence="2" id="KW-0808">Transferase</keyword>
<dbReference type="SUPFAM" id="SSF55729">
    <property type="entry name" value="Acyl-CoA N-acyltransferases (Nat)"/>
    <property type="match status" value="1"/>
</dbReference>
<gene>
    <name evidence="2" type="ORF">KK083_30155</name>
</gene>
<protein>
    <submittedName>
        <fullName evidence="2">GNAT family N-acetyltransferase</fullName>
        <ecNumber evidence="2">2.3.1.-</ecNumber>
    </submittedName>
</protein>
<dbReference type="AlphaFoldDB" id="A0AAP2DRJ9"/>
<evidence type="ECO:0000259" key="1">
    <source>
        <dbReference type="PROSITE" id="PS51186"/>
    </source>
</evidence>
<evidence type="ECO:0000313" key="3">
    <source>
        <dbReference type="Proteomes" id="UP001319200"/>
    </source>
</evidence>
<dbReference type="PROSITE" id="PS51186">
    <property type="entry name" value="GNAT"/>
    <property type="match status" value="1"/>
</dbReference>
<dbReference type="InterPro" id="IPR000182">
    <property type="entry name" value="GNAT_dom"/>
</dbReference>
<name>A0AAP2DRJ9_9BACT</name>
<evidence type="ECO:0000313" key="2">
    <source>
        <dbReference type="EMBL" id="MBT1701193.1"/>
    </source>
</evidence>
<proteinExistence type="predicted"/>
<dbReference type="RefSeq" id="WP_254169879.1">
    <property type="nucleotide sequence ID" value="NZ_JAHESF010000060.1"/>
</dbReference>
<dbReference type="Gene3D" id="3.40.630.30">
    <property type="match status" value="1"/>
</dbReference>
<organism evidence="2 3">
    <name type="scientific">Chryseosolibacter histidini</name>
    <dbReference type="NCBI Taxonomy" id="2782349"/>
    <lineage>
        <taxon>Bacteria</taxon>
        <taxon>Pseudomonadati</taxon>
        <taxon>Bacteroidota</taxon>
        <taxon>Cytophagia</taxon>
        <taxon>Cytophagales</taxon>
        <taxon>Chryseotaleaceae</taxon>
        <taxon>Chryseosolibacter</taxon>
    </lineage>
</organism>
<dbReference type="EC" id="2.3.1.-" evidence="2"/>